<evidence type="ECO:0000256" key="5">
    <source>
        <dbReference type="SAM" id="MobiDB-lite"/>
    </source>
</evidence>
<accession>A0A1L0B5Z3</accession>
<keyword evidence="1" id="KW-0805">Transcription regulation</keyword>
<keyword evidence="4" id="KW-0539">Nucleus</keyword>
<dbReference type="GO" id="GO:0000981">
    <property type="term" value="F:DNA-binding transcription factor activity, RNA polymerase II-specific"/>
    <property type="evidence" value="ECO:0007669"/>
    <property type="project" value="InterPro"/>
</dbReference>
<dbReference type="OrthoDB" id="2943660at2759"/>
<feature type="domain" description="Zn(2)-C6 fungal-type" evidence="6">
    <location>
        <begin position="20"/>
        <end position="51"/>
    </location>
</feature>
<organism evidence="7 8">
    <name type="scientific">Hanseniaspora guilliermondii</name>
    <dbReference type="NCBI Taxonomy" id="56406"/>
    <lineage>
        <taxon>Eukaryota</taxon>
        <taxon>Fungi</taxon>
        <taxon>Dikarya</taxon>
        <taxon>Ascomycota</taxon>
        <taxon>Saccharomycotina</taxon>
        <taxon>Saccharomycetes</taxon>
        <taxon>Saccharomycodales</taxon>
        <taxon>Saccharomycodaceae</taxon>
        <taxon>Hanseniaspora</taxon>
    </lineage>
</organism>
<dbReference type="PANTHER" id="PTHR31069">
    <property type="entry name" value="OLEATE-ACTIVATED TRANSCRIPTION FACTOR 1-RELATED"/>
    <property type="match status" value="1"/>
</dbReference>
<evidence type="ECO:0000256" key="2">
    <source>
        <dbReference type="ARBA" id="ARBA00023125"/>
    </source>
</evidence>
<dbReference type="PANTHER" id="PTHR31069:SF12">
    <property type="entry name" value="TRANSCRIPTION FACTOR DOMAIN-CONTAINING PROTEIN"/>
    <property type="match status" value="1"/>
</dbReference>
<dbReference type="AlphaFoldDB" id="A0A1L0B5Z3"/>
<keyword evidence="3" id="KW-0804">Transcription</keyword>
<dbReference type="GO" id="GO:0008270">
    <property type="term" value="F:zinc ion binding"/>
    <property type="evidence" value="ECO:0007669"/>
    <property type="project" value="InterPro"/>
</dbReference>
<dbReference type="SUPFAM" id="SSF57701">
    <property type="entry name" value="Zn2/Cys6 DNA-binding domain"/>
    <property type="match status" value="1"/>
</dbReference>
<dbReference type="GO" id="GO:0005634">
    <property type="term" value="C:nucleus"/>
    <property type="evidence" value="ECO:0007669"/>
    <property type="project" value="TreeGrafter"/>
</dbReference>
<dbReference type="PROSITE" id="PS50048">
    <property type="entry name" value="ZN2_CY6_FUNGAL_2"/>
    <property type="match status" value="1"/>
</dbReference>
<evidence type="ECO:0000313" key="7">
    <source>
        <dbReference type="EMBL" id="SGZ41244.1"/>
    </source>
</evidence>
<reference evidence="8" key="1">
    <citation type="submission" date="2016-11" db="EMBL/GenBank/DDBJ databases">
        <authorList>
            <person name="Guldener U."/>
        </authorList>
    </citation>
    <scope>NUCLEOTIDE SEQUENCE [LARGE SCALE GENOMIC DNA]</scope>
</reference>
<evidence type="ECO:0000313" key="8">
    <source>
        <dbReference type="Proteomes" id="UP000183365"/>
    </source>
</evidence>
<keyword evidence="8" id="KW-1185">Reference proteome</keyword>
<keyword evidence="2" id="KW-0238">DNA-binding</keyword>
<dbReference type="GO" id="GO:0000978">
    <property type="term" value="F:RNA polymerase II cis-regulatory region sequence-specific DNA binding"/>
    <property type="evidence" value="ECO:0007669"/>
    <property type="project" value="TreeGrafter"/>
</dbReference>
<dbReference type="PROSITE" id="PS00463">
    <property type="entry name" value="ZN2_CY6_FUNGAL_1"/>
    <property type="match status" value="1"/>
</dbReference>
<dbReference type="Pfam" id="PF00172">
    <property type="entry name" value="Zn_clus"/>
    <property type="match status" value="1"/>
</dbReference>
<dbReference type="Proteomes" id="UP000183365">
    <property type="component" value="Unassembled WGS sequence"/>
</dbReference>
<evidence type="ECO:0000256" key="3">
    <source>
        <dbReference type="ARBA" id="ARBA00023163"/>
    </source>
</evidence>
<gene>
    <name evidence="7" type="ORF">HGUI_03444</name>
</gene>
<evidence type="ECO:0000256" key="4">
    <source>
        <dbReference type="ARBA" id="ARBA00023242"/>
    </source>
</evidence>
<evidence type="ECO:0000259" key="6">
    <source>
        <dbReference type="PROSITE" id="PS50048"/>
    </source>
</evidence>
<dbReference type="InterPro" id="IPR001138">
    <property type="entry name" value="Zn2Cys6_DnaBD"/>
</dbReference>
<dbReference type="Gene3D" id="4.10.240.10">
    <property type="entry name" value="Zn(2)-C6 fungal-type DNA-binding domain"/>
    <property type="match status" value="1"/>
</dbReference>
<dbReference type="InterPro" id="IPR036864">
    <property type="entry name" value="Zn2-C6_fun-type_DNA-bd_sf"/>
</dbReference>
<sequence length="1114" mass="128365">MTVHSKEEPLKKKRKRNTVVCLPCRKRKIRCDRKKPCTQCVNSNASNFCFYSSPQWALDTFLSSQKSNPTELPQESIRRNTSTTDIETTPNIFNNKISKLEGNNIDDIMGIENDINILKEAFDNFAQLKKTDSVSLDCKTAYLNEIYNRIDNIKSKFEQQTESSNDDLNLSVSINFFKHFKTLEIKRSSDISCKPLSTSSLIRKDPYLELIFQYYNARTITRKLNKNCLPGTRKKTRGAESNIAHSVLDLIKINEDKIPKANSILDKKKKDAGVLKMVTNSFTCSEANVERTETQELEMAKEAVKNEILAVLSSIPVVYMKKYMVTFWDFVYPTLPIFDRDEFERVLQRILGDVDIMSIDESNPDHEHVRITNINISLTFDFIHLAMFLVMLRFSYLVIIAQLKTHAIDRILLKKLKIPSSFLNLGNKCLGFYKPFKKSKLILLQYFILVKNYSLFSVEDGEGNDINQGMVLRNICAILLKMIGLNRDPLNNQEIFEFCFPNNADMQMYTVRKLFWVTVTMDHKTSSLTGLLSNFSSNFINTYTDTLFPSALVANLPKNKYNHNIEVGICDYLKSSVKVSTLFNKIIEDTSRIQNHLTLRELLKDLDQLDVALKENNCELKNLKMFDITNFTKDIEEVDYKDLHEGVLKLSLQNFKIIELNFLTLNLKVSTLHAVLVYLEDKSIMADDLINKKKVIKLIVDLLMDNLVQLIDVSHMYLNSEFKEYILKLDFHLNRLVQLAVEKVCLVMASLALKSSFAYGDNNKEILNKRESVFYYCLLIMNEMGSLLFNSCGIKYYQGYKSLITLRFVFKLLNYYPFDRTSAAMIQFFMNFYNLFEQRIDDSDSETQKKIELLFENNCYQRGIFLPKKMPQFMTSWVTLKVDNKTEFEHAQFSNCFNDIDIINNVFEKFKKCQCVQNQIFKFNYRPSGKLFKEGDTDNKTSDSLANSHKKDDFSGRCKQQSPLSNFTIVTEHCARNILNEPSNKENNSLFMASTAMNPSNSFSNIMNLLGEPTSLDGDGKTNAQQQIPSLLGDEKIVKYLIPGLDTKMQESQMSPKNDSNISSAEDGGLQLNENKDIADGFNDAIFNYGLDVLLGENEMFPQDDLFFLNQNNN</sequence>
<dbReference type="VEuPathDB" id="FungiDB:HGUI_03444"/>
<dbReference type="CDD" id="cd12148">
    <property type="entry name" value="fungal_TF_MHR"/>
    <property type="match status" value="1"/>
</dbReference>
<protein>
    <recommendedName>
        <fullName evidence="6">Zn(2)-C6 fungal-type domain-containing protein</fullName>
    </recommendedName>
</protein>
<dbReference type="InterPro" id="IPR050675">
    <property type="entry name" value="OAF3"/>
</dbReference>
<dbReference type="SMART" id="SM00066">
    <property type="entry name" value="GAL4"/>
    <property type="match status" value="1"/>
</dbReference>
<dbReference type="EMBL" id="FQNF01000088">
    <property type="protein sequence ID" value="SGZ41244.1"/>
    <property type="molecule type" value="Genomic_DNA"/>
</dbReference>
<name>A0A1L0B5Z3_9ASCO</name>
<proteinExistence type="predicted"/>
<feature type="region of interest" description="Disordered" evidence="5">
    <location>
        <begin position="934"/>
        <end position="954"/>
    </location>
</feature>
<evidence type="ECO:0000256" key="1">
    <source>
        <dbReference type="ARBA" id="ARBA00023015"/>
    </source>
</evidence>
<dbReference type="CDD" id="cd00067">
    <property type="entry name" value="GAL4"/>
    <property type="match status" value="1"/>
</dbReference>
<dbReference type="GO" id="GO:0045944">
    <property type="term" value="P:positive regulation of transcription by RNA polymerase II"/>
    <property type="evidence" value="ECO:0007669"/>
    <property type="project" value="TreeGrafter"/>
</dbReference>